<feature type="transmembrane region" description="Helical" evidence="8">
    <location>
        <begin position="177"/>
        <end position="199"/>
    </location>
</feature>
<accession>A0ABW2Q0Z1</accession>
<dbReference type="EMBL" id="JBHTCO010000044">
    <property type="protein sequence ID" value="MFC7395314.1"/>
    <property type="molecule type" value="Genomic_DNA"/>
</dbReference>
<keyword evidence="5 8" id="KW-0812">Transmembrane</keyword>
<dbReference type="CDD" id="cd17320">
    <property type="entry name" value="MFS_MdfA_MDR_like"/>
    <property type="match status" value="1"/>
</dbReference>
<proteinExistence type="inferred from homology"/>
<dbReference type="PROSITE" id="PS50850">
    <property type="entry name" value="MFS"/>
    <property type="match status" value="1"/>
</dbReference>
<dbReference type="InterPro" id="IPR004812">
    <property type="entry name" value="Efflux_drug-R_Bcr/CmlA"/>
</dbReference>
<comment type="subcellular location">
    <subcellularLocation>
        <location evidence="1 8">Cell membrane</location>
        <topology evidence="1 8">Multi-pass membrane protein</topology>
    </subcellularLocation>
</comment>
<keyword evidence="3 8" id="KW-0813">Transport</keyword>
<dbReference type="InterPro" id="IPR036259">
    <property type="entry name" value="MFS_trans_sf"/>
</dbReference>
<keyword evidence="6 8" id="KW-1133">Transmembrane helix</keyword>
<feature type="transmembrane region" description="Helical" evidence="8">
    <location>
        <begin position="149"/>
        <end position="171"/>
    </location>
</feature>
<dbReference type="PANTHER" id="PTHR23502:SF132">
    <property type="entry name" value="POLYAMINE TRANSPORTER 2-RELATED"/>
    <property type="match status" value="1"/>
</dbReference>
<feature type="transmembrane region" description="Helical" evidence="8">
    <location>
        <begin position="321"/>
        <end position="346"/>
    </location>
</feature>
<dbReference type="Proteomes" id="UP001596505">
    <property type="component" value="Unassembled WGS sequence"/>
</dbReference>
<reference evidence="11" key="1">
    <citation type="journal article" date="2019" name="Int. J. Syst. Evol. Microbiol.">
        <title>The Global Catalogue of Microorganisms (GCM) 10K type strain sequencing project: providing services to taxonomists for standard genome sequencing and annotation.</title>
        <authorList>
            <consortium name="The Broad Institute Genomics Platform"/>
            <consortium name="The Broad Institute Genome Sequencing Center for Infectious Disease"/>
            <person name="Wu L."/>
            <person name="Ma J."/>
        </authorList>
    </citation>
    <scope>NUCLEOTIDE SEQUENCE [LARGE SCALE GENOMIC DNA]</scope>
    <source>
        <strain evidence="11">CGMCC 1.16305</strain>
    </source>
</reference>
<evidence type="ECO:0000256" key="2">
    <source>
        <dbReference type="ARBA" id="ARBA00006236"/>
    </source>
</evidence>
<evidence type="ECO:0000256" key="6">
    <source>
        <dbReference type="ARBA" id="ARBA00022989"/>
    </source>
</evidence>
<evidence type="ECO:0000313" key="10">
    <source>
        <dbReference type="EMBL" id="MFC7395314.1"/>
    </source>
</evidence>
<organism evidence="10 11">
    <name type="scientific">Scopulibacillus cellulosilyticus</name>
    <dbReference type="NCBI Taxonomy" id="2665665"/>
    <lineage>
        <taxon>Bacteria</taxon>
        <taxon>Bacillati</taxon>
        <taxon>Bacillota</taxon>
        <taxon>Bacilli</taxon>
        <taxon>Bacillales</taxon>
        <taxon>Sporolactobacillaceae</taxon>
        <taxon>Scopulibacillus</taxon>
    </lineage>
</organism>
<feature type="transmembrane region" description="Helical" evidence="8">
    <location>
        <begin position="237"/>
        <end position="258"/>
    </location>
</feature>
<feature type="transmembrane region" description="Helical" evidence="8">
    <location>
        <begin position="384"/>
        <end position="404"/>
    </location>
</feature>
<keyword evidence="11" id="KW-1185">Reference proteome</keyword>
<comment type="similarity">
    <text evidence="2 8">Belongs to the major facilitator superfamily. Bcr/CmlA family.</text>
</comment>
<feature type="transmembrane region" description="Helical" evidence="8">
    <location>
        <begin position="60"/>
        <end position="80"/>
    </location>
</feature>
<feature type="transmembrane region" description="Helical" evidence="8">
    <location>
        <begin position="120"/>
        <end position="137"/>
    </location>
</feature>
<dbReference type="InterPro" id="IPR001958">
    <property type="entry name" value="Tet-R_TetA/multi-R_MdtG-like"/>
</dbReference>
<dbReference type="RefSeq" id="WP_380969737.1">
    <property type="nucleotide sequence ID" value="NZ_JBHTCO010000044.1"/>
</dbReference>
<dbReference type="PRINTS" id="PR01035">
    <property type="entry name" value="TCRTETA"/>
</dbReference>
<keyword evidence="4 8" id="KW-1003">Cell membrane</keyword>
<evidence type="ECO:0000256" key="8">
    <source>
        <dbReference type="RuleBase" id="RU365088"/>
    </source>
</evidence>
<name>A0ABW2Q0Z1_9BACL</name>
<feature type="domain" description="Major facilitator superfamily (MFS) profile" evidence="9">
    <location>
        <begin position="22"/>
        <end position="408"/>
    </location>
</feature>
<comment type="caution">
    <text evidence="10">The sequence shown here is derived from an EMBL/GenBank/DDBJ whole genome shotgun (WGS) entry which is preliminary data.</text>
</comment>
<evidence type="ECO:0000256" key="4">
    <source>
        <dbReference type="ARBA" id="ARBA00022475"/>
    </source>
</evidence>
<dbReference type="Gene3D" id="1.20.1720.10">
    <property type="entry name" value="Multidrug resistance protein D"/>
    <property type="match status" value="1"/>
</dbReference>
<evidence type="ECO:0000259" key="9">
    <source>
        <dbReference type="PROSITE" id="PS50850"/>
    </source>
</evidence>
<sequence>MNHSLNELDPISQPQPPTKYRRLWLAAVLGLLTAFGPFSIDMYLPSLPALTIDLHTNTSLAQLSLTACLLGLAFGQLFAGPISDKRGRKKPLVIALIIYAAASLLCAVCPSIWLLIVLRIIQGIAGSAGIVISRAMVSDLYSGTELTKFYSLLMMINGIAPIIAPIIGGQLLRVTSWHGVFVVLCLISVLLLVSVIFGLPETLSYENRSNDDIKATLSTFGRLITDRVFMGYTLSQGLVMAAMFAYISGSPFVLQNIYDVSPQAFSIFFAVNGLGIIIATQITGRLAGRVSEKKVLVMGLALAGFASVALLITILTGASMVAVVVSLFVVVSCVGIVTTVGFSLAMQNQSRSAGSASALLGLLPFIAGAIVAPLVGIAGSHTAMPMGIIIFITDVGSIVCFAILTRRRMTN</sequence>
<evidence type="ECO:0000256" key="7">
    <source>
        <dbReference type="ARBA" id="ARBA00023136"/>
    </source>
</evidence>
<evidence type="ECO:0000256" key="5">
    <source>
        <dbReference type="ARBA" id="ARBA00022692"/>
    </source>
</evidence>
<dbReference type="InterPro" id="IPR020846">
    <property type="entry name" value="MFS_dom"/>
</dbReference>
<feature type="transmembrane region" description="Helical" evidence="8">
    <location>
        <begin position="92"/>
        <end position="114"/>
    </location>
</feature>
<evidence type="ECO:0000256" key="3">
    <source>
        <dbReference type="ARBA" id="ARBA00022448"/>
    </source>
</evidence>
<dbReference type="InterPro" id="IPR011701">
    <property type="entry name" value="MFS"/>
</dbReference>
<feature type="transmembrane region" description="Helical" evidence="8">
    <location>
        <begin position="358"/>
        <end position="378"/>
    </location>
</feature>
<keyword evidence="7 8" id="KW-0472">Membrane</keyword>
<dbReference type="PANTHER" id="PTHR23502">
    <property type="entry name" value="MAJOR FACILITATOR SUPERFAMILY"/>
    <property type="match status" value="1"/>
</dbReference>
<gene>
    <name evidence="10" type="ORF">ACFQRG_20605</name>
</gene>
<evidence type="ECO:0000256" key="1">
    <source>
        <dbReference type="ARBA" id="ARBA00004651"/>
    </source>
</evidence>
<dbReference type="NCBIfam" id="TIGR00710">
    <property type="entry name" value="efflux_Bcr_CflA"/>
    <property type="match status" value="1"/>
</dbReference>
<evidence type="ECO:0000313" key="11">
    <source>
        <dbReference type="Proteomes" id="UP001596505"/>
    </source>
</evidence>
<dbReference type="Pfam" id="PF07690">
    <property type="entry name" value="MFS_1"/>
    <property type="match status" value="1"/>
</dbReference>
<dbReference type="SUPFAM" id="SSF103473">
    <property type="entry name" value="MFS general substrate transporter"/>
    <property type="match status" value="1"/>
</dbReference>
<feature type="transmembrane region" description="Helical" evidence="8">
    <location>
        <begin position="295"/>
        <end position="315"/>
    </location>
</feature>
<feature type="transmembrane region" description="Helical" evidence="8">
    <location>
        <begin position="23"/>
        <end position="40"/>
    </location>
</feature>
<protein>
    <recommendedName>
        <fullName evidence="8">Bcr/CflA family efflux transporter</fullName>
    </recommendedName>
</protein>
<feature type="transmembrane region" description="Helical" evidence="8">
    <location>
        <begin position="264"/>
        <end position="283"/>
    </location>
</feature>